<evidence type="ECO:0000313" key="1">
    <source>
        <dbReference type="EMBL" id="EFA77945.1"/>
    </source>
</evidence>
<dbReference type="RefSeq" id="XP_020430073.1">
    <property type="nucleotide sequence ID" value="XM_020579398.1"/>
</dbReference>
<comment type="caution">
    <text evidence="1">The sequence shown here is derived from an EMBL/GenBank/DDBJ whole genome shotgun (WGS) entry which is preliminary data.</text>
</comment>
<gene>
    <name evidence="1" type="ORF">PPL_08590</name>
</gene>
<accession>D3BJ65</accession>
<reference evidence="1 2" key="1">
    <citation type="journal article" date="2011" name="Genome Res.">
        <title>Phylogeny-wide analysis of social amoeba genomes highlights ancient origins for complex intercellular communication.</title>
        <authorList>
            <person name="Heidel A.J."/>
            <person name="Lawal H.M."/>
            <person name="Felder M."/>
            <person name="Schilde C."/>
            <person name="Helps N.R."/>
            <person name="Tunggal B."/>
            <person name="Rivero F."/>
            <person name="John U."/>
            <person name="Schleicher M."/>
            <person name="Eichinger L."/>
            <person name="Platzer M."/>
            <person name="Noegel A.A."/>
            <person name="Schaap P."/>
            <person name="Gloeckner G."/>
        </authorList>
    </citation>
    <scope>NUCLEOTIDE SEQUENCE [LARGE SCALE GENOMIC DNA]</scope>
    <source>
        <strain evidence="2">ATCC 26659 / Pp 5 / PN500</strain>
    </source>
</reference>
<dbReference type="InParanoid" id="D3BJ65"/>
<sequence length="66" mass="7473">MEGYCIRPRFISKMSTPTATTSEKSYTSSISDDSSYLTWIKHYTTNGAFKIIFHGLKRSDLCPNST</sequence>
<dbReference type="Proteomes" id="UP000001396">
    <property type="component" value="Unassembled WGS sequence"/>
</dbReference>
<evidence type="ECO:0000313" key="2">
    <source>
        <dbReference type="Proteomes" id="UP000001396"/>
    </source>
</evidence>
<keyword evidence="2" id="KW-1185">Reference proteome</keyword>
<dbReference type="GeneID" id="31364069"/>
<organism evidence="1 2">
    <name type="scientific">Heterostelium pallidum (strain ATCC 26659 / Pp 5 / PN500)</name>
    <name type="common">Cellular slime mold</name>
    <name type="synonym">Polysphondylium pallidum</name>
    <dbReference type="NCBI Taxonomy" id="670386"/>
    <lineage>
        <taxon>Eukaryota</taxon>
        <taxon>Amoebozoa</taxon>
        <taxon>Evosea</taxon>
        <taxon>Eumycetozoa</taxon>
        <taxon>Dictyostelia</taxon>
        <taxon>Acytosteliales</taxon>
        <taxon>Acytosteliaceae</taxon>
        <taxon>Heterostelium</taxon>
    </lineage>
</organism>
<protein>
    <submittedName>
        <fullName evidence="1">Uncharacterized protein</fullName>
    </submittedName>
</protein>
<dbReference type="EMBL" id="ADBJ01000038">
    <property type="protein sequence ID" value="EFA77945.1"/>
    <property type="molecule type" value="Genomic_DNA"/>
</dbReference>
<dbReference type="AlphaFoldDB" id="D3BJ65"/>
<proteinExistence type="predicted"/>
<name>D3BJ65_HETP5</name>